<evidence type="ECO:0000313" key="9">
    <source>
        <dbReference type="EMBL" id="MBD0413616.1"/>
    </source>
</evidence>
<dbReference type="InterPro" id="IPR043504">
    <property type="entry name" value="Peptidase_S1_PA_chymotrypsin"/>
</dbReference>
<keyword evidence="5 6" id="KW-0720">Serine protease</keyword>
<dbReference type="Gene3D" id="2.40.10.10">
    <property type="entry name" value="Trypsin-like serine proteases"/>
    <property type="match status" value="2"/>
</dbReference>
<evidence type="ECO:0000256" key="2">
    <source>
        <dbReference type="ARBA" id="ARBA00022670"/>
    </source>
</evidence>
<comment type="similarity">
    <text evidence="1 6">Belongs to the peptidase S1B family.</text>
</comment>
<dbReference type="PRINTS" id="PR00839">
    <property type="entry name" value="V8PROTEASE"/>
</dbReference>
<dbReference type="InterPro" id="IPR018114">
    <property type="entry name" value="TRYPSIN_HIS"/>
</dbReference>
<name>A0A8J6PHK6_9HYPH</name>
<protein>
    <recommendedName>
        <fullName evidence="6">Serine protease</fullName>
        <ecNumber evidence="6">3.4.21.-</ecNumber>
    </recommendedName>
</protein>
<dbReference type="EC" id="3.4.21.-" evidence="6"/>
<evidence type="ECO:0000256" key="7">
    <source>
        <dbReference type="SAM" id="MobiDB-lite"/>
    </source>
</evidence>
<evidence type="ECO:0000256" key="4">
    <source>
        <dbReference type="ARBA" id="ARBA00022801"/>
    </source>
</evidence>
<keyword evidence="3 6" id="KW-0732">Signal</keyword>
<evidence type="ECO:0000256" key="5">
    <source>
        <dbReference type="ARBA" id="ARBA00022825"/>
    </source>
</evidence>
<dbReference type="InterPro" id="IPR001254">
    <property type="entry name" value="Trypsin_dom"/>
</dbReference>
<dbReference type="EMBL" id="JACVVX010000001">
    <property type="protein sequence ID" value="MBD0413616.1"/>
    <property type="molecule type" value="Genomic_DNA"/>
</dbReference>
<evidence type="ECO:0000256" key="1">
    <source>
        <dbReference type="ARBA" id="ARBA00008764"/>
    </source>
</evidence>
<proteinExistence type="inferred from homology"/>
<gene>
    <name evidence="9" type="ORF">ICI42_03010</name>
</gene>
<comment type="caution">
    <text evidence="9">The sequence shown here is derived from an EMBL/GenBank/DDBJ whole genome shotgun (WGS) entry which is preliminary data.</text>
</comment>
<dbReference type="SUPFAM" id="SSF50494">
    <property type="entry name" value="Trypsin-like serine proteases"/>
    <property type="match status" value="1"/>
</dbReference>
<feature type="region of interest" description="Disordered" evidence="7">
    <location>
        <begin position="25"/>
        <end position="72"/>
    </location>
</feature>
<dbReference type="InterPro" id="IPR009003">
    <property type="entry name" value="Peptidase_S1_PA"/>
</dbReference>
<dbReference type="Proteomes" id="UP000643405">
    <property type="component" value="Unassembled WGS sequence"/>
</dbReference>
<dbReference type="PANTHER" id="PTHR15462:SF8">
    <property type="entry name" value="SERINE PROTEASE"/>
    <property type="match status" value="1"/>
</dbReference>
<dbReference type="Pfam" id="PF00089">
    <property type="entry name" value="Trypsin"/>
    <property type="match status" value="1"/>
</dbReference>
<evidence type="ECO:0000259" key="8">
    <source>
        <dbReference type="Pfam" id="PF00089"/>
    </source>
</evidence>
<feature type="domain" description="Peptidase S1" evidence="8">
    <location>
        <begin position="169"/>
        <end position="363"/>
    </location>
</feature>
<dbReference type="GO" id="GO:0004252">
    <property type="term" value="F:serine-type endopeptidase activity"/>
    <property type="evidence" value="ECO:0007669"/>
    <property type="project" value="InterPro"/>
</dbReference>
<evidence type="ECO:0000256" key="6">
    <source>
        <dbReference type="RuleBase" id="RU004296"/>
    </source>
</evidence>
<dbReference type="PANTHER" id="PTHR15462">
    <property type="entry name" value="SERINE PROTEASE"/>
    <property type="match status" value="1"/>
</dbReference>
<reference evidence="9" key="1">
    <citation type="submission" date="2020-09" db="EMBL/GenBank/DDBJ databases">
        <title>Genome seq and assembly of Tianweitania sp.</title>
        <authorList>
            <person name="Chhetri G."/>
        </authorList>
    </citation>
    <scope>NUCLEOTIDE SEQUENCE</scope>
    <source>
        <strain evidence="9">Rool2</strain>
    </source>
</reference>
<evidence type="ECO:0000256" key="3">
    <source>
        <dbReference type="ARBA" id="ARBA00022729"/>
    </source>
</evidence>
<keyword evidence="10" id="KW-1185">Reference proteome</keyword>
<dbReference type="GO" id="GO:0006508">
    <property type="term" value="P:proteolysis"/>
    <property type="evidence" value="ECO:0007669"/>
    <property type="project" value="UniProtKB-KW"/>
</dbReference>
<dbReference type="InterPro" id="IPR050966">
    <property type="entry name" value="Glutamyl_endopeptidase"/>
</dbReference>
<keyword evidence="4 6" id="KW-0378">Hydrolase</keyword>
<organism evidence="9 10">
    <name type="scientific">Oryzicola mucosus</name>
    <dbReference type="NCBI Taxonomy" id="2767425"/>
    <lineage>
        <taxon>Bacteria</taxon>
        <taxon>Pseudomonadati</taxon>
        <taxon>Pseudomonadota</taxon>
        <taxon>Alphaproteobacteria</taxon>
        <taxon>Hyphomicrobiales</taxon>
        <taxon>Phyllobacteriaceae</taxon>
        <taxon>Oryzicola</taxon>
    </lineage>
</organism>
<dbReference type="RefSeq" id="WP_188163037.1">
    <property type="nucleotide sequence ID" value="NZ_JACVVX010000001.1"/>
</dbReference>
<dbReference type="AlphaFoldDB" id="A0A8J6PHK6"/>
<evidence type="ECO:0000313" key="10">
    <source>
        <dbReference type="Proteomes" id="UP000643405"/>
    </source>
</evidence>
<sequence length="368" mass="39200">MLKLTKTLAVSALLASAVCSSSAFAEPGAANEGNGEAPRAAPMDDLDIGRAKPIAPPKLKEDETSRAAPTDEDAAVKSFGIVGRSSAGKDVVVEPSETMRKIILEELNAPAPGDKKAEGTSGPAIGIDPALGEGEEANRQVFGDDDRVQIKNTKVYPFTAIGYLEGKTKGGAFGSCSATLIGPRTVLTAAHCLYNHDDGGWLDEFIFVPSLNGSTADDAPYGAFDYDTAYIVQGYIDNYQGFYGSVVPWDLGVITLKEPVGDNLGWLGYANYDNLGDFDANIVGYPGDKPMGTMWRATCNVVAEQIDEINFQYDCDTYPGSSGSSVYAYDNAVKQRIVVGVNVAESPSANTAVRLNKTYVEWINSLWK</sequence>
<dbReference type="PROSITE" id="PS00134">
    <property type="entry name" value="TRYPSIN_HIS"/>
    <property type="match status" value="1"/>
</dbReference>
<accession>A0A8J6PHK6</accession>
<dbReference type="InterPro" id="IPR008256">
    <property type="entry name" value="Peptidase_S1B"/>
</dbReference>
<keyword evidence="2 6" id="KW-0645">Protease</keyword>
<feature type="chain" id="PRO_5035336770" description="Serine protease" evidence="6">
    <location>
        <begin position="26"/>
        <end position="368"/>
    </location>
</feature>
<feature type="signal peptide" evidence="6">
    <location>
        <begin position="1"/>
        <end position="25"/>
    </location>
</feature>